<dbReference type="EC" id="2.8.2.-" evidence="3"/>
<comment type="similarity">
    <text evidence="1 3">Belongs to the sulfotransferase 1 family.</text>
</comment>
<evidence type="ECO:0000256" key="3">
    <source>
        <dbReference type="RuleBase" id="RU361155"/>
    </source>
</evidence>
<proteinExistence type="inferred from homology"/>
<dbReference type="Proteomes" id="UP000087171">
    <property type="component" value="Chromosome Ca5"/>
</dbReference>
<dbReference type="eggNOG" id="KOG1584">
    <property type="taxonomic scope" value="Eukaryota"/>
</dbReference>
<dbReference type="OrthoDB" id="205623at2759"/>
<dbReference type="SUPFAM" id="SSF52540">
    <property type="entry name" value="P-loop containing nucleoside triphosphate hydrolases"/>
    <property type="match status" value="1"/>
</dbReference>
<gene>
    <name evidence="6" type="primary">LOC101496767</name>
</gene>
<dbReference type="Gene3D" id="3.40.50.300">
    <property type="entry name" value="P-loop containing nucleotide triphosphate hydrolases"/>
    <property type="match status" value="1"/>
</dbReference>
<dbReference type="Pfam" id="PF00685">
    <property type="entry name" value="Sulfotransfer_1"/>
    <property type="match status" value="1"/>
</dbReference>
<dbReference type="RefSeq" id="XP_004499637.1">
    <property type="nucleotide sequence ID" value="XM_004499580.3"/>
</dbReference>
<accession>A0A1S2Y5B0</accession>
<evidence type="ECO:0000313" key="5">
    <source>
        <dbReference type="Proteomes" id="UP000087171"/>
    </source>
</evidence>
<evidence type="ECO:0000259" key="4">
    <source>
        <dbReference type="Pfam" id="PF00685"/>
    </source>
</evidence>
<dbReference type="InterPro" id="IPR027417">
    <property type="entry name" value="P-loop_NTPase"/>
</dbReference>
<dbReference type="GO" id="GO:0008146">
    <property type="term" value="F:sulfotransferase activity"/>
    <property type="evidence" value="ECO:0007669"/>
    <property type="project" value="InterPro"/>
</dbReference>
<sequence>MAPTKFAKIHTINGEASNEEQDNLSQDMKDLIFSLPREKGWRTPYLYLFQGFWCQPAEIQAISTFQNHFQAKDSDVFVATVPKSGTTWLKALTFATVNRQHHFISSKNHPLLSFNPHDLVPFIEYTVYGNHENLPNFSNFHEPRLFGTHVPFDSLSNSIKDSSNCKIVYICRNPFDTFISSWVFCNKIKQDSLPTLGLDEAFEMFCNGKIGYGPFWNHMLGYWKESQERPKRVLFLKYEDLKDDVNFELKKLAKFLNCPFTLEEESEGVIENIIKLCSFEKMKEFEINKIGKFGRNFENKYLFRKGEIGDWTNYLSPSMVENLSKVIEEKLSECGLKFKAKN</sequence>
<name>A0A1S2Y5B0_CICAR</name>
<dbReference type="PaxDb" id="3827-XP_004499637.1"/>
<reference evidence="5" key="1">
    <citation type="journal article" date="2013" name="Nat. Biotechnol.">
        <title>Draft genome sequence of chickpea (Cicer arietinum) provides a resource for trait improvement.</title>
        <authorList>
            <person name="Varshney R.K."/>
            <person name="Song C."/>
            <person name="Saxena R.K."/>
            <person name="Azam S."/>
            <person name="Yu S."/>
            <person name="Sharpe A.G."/>
            <person name="Cannon S."/>
            <person name="Baek J."/>
            <person name="Rosen B.D."/>
            <person name="Tar'an B."/>
            <person name="Millan T."/>
            <person name="Zhang X."/>
            <person name="Ramsay L.D."/>
            <person name="Iwata A."/>
            <person name="Wang Y."/>
            <person name="Nelson W."/>
            <person name="Farmer A.D."/>
            <person name="Gaur P.M."/>
            <person name="Soderlund C."/>
            <person name="Penmetsa R.V."/>
            <person name="Xu C."/>
            <person name="Bharti A.K."/>
            <person name="He W."/>
            <person name="Winter P."/>
            <person name="Zhao S."/>
            <person name="Hane J.K."/>
            <person name="Carrasquilla-Garcia N."/>
            <person name="Condie J.A."/>
            <person name="Upadhyaya H.D."/>
            <person name="Luo M.C."/>
            <person name="Thudi M."/>
            <person name="Gowda C.L."/>
            <person name="Singh N.P."/>
            <person name="Lichtenzveig J."/>
            <person name="Gali K.K."/>
            <person name="Rubio J."/>
            <person name="Nadarajan N."/>
            <person name="Dolezel J."/>
            <person name="Bansal K.C."/>
            <person name="Xu X."/>
            <person name="Edwards D."/>
            <person name="Zhang G."/>
            <person name="Kahl G."/>
            <person name="Gil J."/>
            <person name="Singh K.B."/>
            <person name="Datta S.K."/>
            <person name="Jackson S.A."/>
            <person name="Wang J."/>
            <person name="Cook D.R."/>
        </authorList>
    </citation>
    <scope>NUCLEOTIDE SEQUENCE [LARGE SCALE GENOMIC DNA]</scope>
    <source>
        <strain evidence="5">cv. CDC Frontier</strain>
    </source>
</reference>
<organism evidence="5 6">
    <name type="scientific">Cicer arietinum</name>
    <name type="common">Chickpea</name>
    <name type="synonym">Garbanzo</name>
    <dbReference type="NCBI Taxonomy" id="3827"/>
    <lineage>
        <taxon>Eukaryota</taxon>
        <taxon>Viridiplantae</taxon>
        <taxon>Streptophyta</taxon>
        <taxon>Embryophyta</taxon>
        <taxon>Tracheophyta</taxon>
        <taxon>Spermatophyta</taxon>
        <taxon>Magnoliopsida</taxon>
        <taxon>eudicotyledons</taxon>
        <taxon>Gunneridae</taxon>
        <taxon>Pentapetalae</taxon>
        <taxon>rosids</taxon>
        <taxon>fabids</taxon>
        <taxon>Fabales</taxon>
        <taxon>Fabaceae</taxon>
        <taxon>Papilionoideae</taxon>
        <taxon>50 kb inversion clade</taxon>
        <taxon>NPAAA clade</taxon>
        <taxon>Hologalegina</taxon>
        <taxon>IRL clade</taxon>
        <taxon>Cicereae</taxon>
        <taxon>Cicer</taxon>
    </lineage>
</organism>
<evidence type="ECO:0000256" key="1">
    <source>
        <dbReference type="ARBA" id="ARBA00005771"/>
    </source>
</evidence>
<dbReference type="PANTHER" id="PTHR11783">
    <property type="entry name" value="SULFOTRANSFERASE SULT"/>
    <property type="match status" value="1"/>
</dbReference>
<feature type="domain" description="Sulfotransferase" evidence="4">
    <location>
        <begin position="73"/>
        <end position="335"/>
    </location>
</feature>
<protein>
    <recommendedName>
        <fullName evidence="3">Sulfotransferase</fullName>
        <ecNumber evidence="3">2.8.2.-</ecNumber>
    </recommendedName>
</protein>
<keyword evidence="5" id="KW-1185">Reference proteome</keyword>
<dbReference type="KEGG" id="cam:101496767"/>
<dbReference type="InterPro" id="IPR000863">
    <property type="entry name" value="Sulfotransferase_dom"/>
</dbReference>
<keyword evidence="2 3" id="KW-0808">Transferase</keyword>
<evidence type="ECO:0000256" key="2">
    <source>
        <dbReference type="ARBA" id="ARBA00022679"/>
    </source>
</evidence>
<dbReference type="AlphaFoldDB" id="A0A1S2Y5B0"/>
<reference evidence="6" key="2">
    <citation type="submission" date="2025-08" db="UniProtKB">
        <authorList>
            <consortium name="RefSeq"/>
        </authorList>
    </citation>
    <scope>IDENTIFICATION</scope>
    <source>
        <tissue evidence="6">Etiolated seedlings</tissue>
    </source>
</reference>
<evidence type="ECO:0000313" key="6">
    <source>
        <dbReference type="RefSeq" id="XP_004499637.1"/>
    </source>
</evidence>
<dbReference type="GeneID" id="101496767"/>